<dbReference type="Gene3D" id="3.40.50.1010">
    <property type="entry name" value="5'-nuclease"/>
    <property type="match status" value="1"/>
</dbReference>
<gene>
    <name evidence="2" type="ORF">FZC37_03010</name>
</gene>
<organism evidence="2 3">
    <name type="scientific">Candidatus Sneabacter namystus</name>
    <dbReference type="NCBI Taxonomy" id="2601646"/>
    <lineage>
        <taxon>Bacteria</taxon>
        <taxon>Pseudomonadati</taxon>
        <taxon>Pseudomonadota</taxon>
        <taxon>Alphaproteobacteria</taxon>
        <taxon>Rickettsiales</taxon>
        <taxon>Rickettsiaceae</taxon>
        <taxon>Rickettsieae</taxon>
        <taxon>Candidatus Sneabacter</taxon>
    </lineage>
</organism>
<dbReference type="EMBL" id="CP043313">
    <property type="protein sequence ID" value="QEK39891.1"/>
    <property type="molecule type" value="Genomic_DNA"/>
</dbReference>
<geneLocation type="plasmid" evidence="2 3">
    <name>unnamed</name>
</geneLocation>
<dbReference type="RefSeq" id="WP_148952252.1">
    <property type="nucleotide sequence ID" value="NZ_CP043313.1"/>
</dbReference>
<dbReference type="KEGG" id="snay:FZC37_03010"/>
<dbReference type="CDD" id="cd18682">
    <property type="entry name" value="PIN_VapC-like"/>
    <property type="match status" value="1"/>
</dbReference>
<dbReference type="InterPro" id="IPR029060">
    <property type="entry name" value="PIN-like_dom_sf"/>
</dbReference>
<evidence type="ECO:0000259" key="1">
    <source>
        <dbReference type="Pfam" id="PF01850"/>
    </source>
</evidence>
<protein>
    <submittedName>
        <fullName evidence="2">Type II toxin-antitoxin system VapC family toxin</fullName>
    </submittedName>
</protein>
<reference evidence="2 3" key="1">
    <citation type="submission" date="2019-08" db="EMBL/GenBank/DDBJ databases">
        <title>Highly reduced genomes of protist endosymbionts show evolutionary convergence.</title>
        <authorList>
            <person name="George E."/>
            <person name="Husnik F."/>
            <person name="Tashyreva D."/>
            <person name="Prokopchuk G."/>
            <person name="Horak A."/>
            <person name="Kwong W.K."/>
            <person name="Lukes J."/>
            <person name="Keeling P.J."/>
        </authorList>
    </citation>
    <scope>NUCLEOTIDE SEQUENCE [LARGE SCALE GENOMIC DNA]</scope>
    <source>
        <strain evidence="2">1621</strain>
        <plasmid evidence="2 3">unnamed</plasmid>
    </source>
</reference>
<dbReference type="AlphaFoldDB" id="A0A5C0UJU2"/>
<name>A0A5C0UJU2_9RICK</name>
<evidence type="ECO:0000313" key="2">
    <source>
        <dbReference type="EMBL" id="QEK39891.1"/>
    </source>
</evidence>
<dbReference type="Pfam" id="PF01850">
    <property type="entry name" value="PIN"/>
    <property type="match status" value="1"/>
</dbReference>
<dbReference type="OrthoDB" id="286092at2"/>
<evidence type="ECO:0000313" key="3">
    <source>
        <dbReference type="Proteomes" id="UP000323844"/>
    </source>
</evidence>
<keyword evidence="3" id="KW-1185">Reference proteome</keyword>
<dbReference type="SUPFAM" id="SSF88723">
    <property type="entry name" value="PIN domain-like"/>
    <property type="match status" value="1"/>
</dbReference>
<keyword evidence="2" id="KW-0614">Plasmid</keyword>
<dbReference type="InterPro" id="IPR002716">
    <property type="entry name" value="PIN_dom"/>
</dbReference>
<proteinExistence type="predicted"/>
<feature type="domain" description="PIN" evidence="1">
    <location>
        <begin position="5"/>
        <end position="117"/>
    </location>
</feature>
<dbReference type="Proteomes" id="UP000323844">
    <property type="component" value="Plasmid unnamed"/>
</dbReference>
<accession>A0A5C0UJU2</accession>
<sequence>MQKMVVLDSSAVIALLEEERGHEVVQEHMQGALISSINVAEIFKYILNEKKLSEQDGISLLDTLGIKMINFDYRQAWLTATLSLRTRHKGLSLGDRACIALGMVHNLPVLTCDRIWQECELDVKIIAVR</sequence>